<proteinExistence type="predicted"/>
<feature type="region of interest" description="Disordered" evidence="1">
    <location>
        <begin position="576"/>
        <end position="600"/>
    </location>
</feature>
<dbReference type="Proteomes" id="UP000696280">
    <property type="component" value="Unassembled WGS sequence"/>
</dbReference>
<dbReference type="PANTHER" id="PTHR24148">
    <property type="entry name" value="ANKYRIN REPEAT DOMAIN-CONTAINING PROTEIN 39 HOMOLOG-RELATED"/>
    <property type="match status" value="1"/>
</dbReference>
<feature type="compositionally biased region" description="Basic and acidic residues" evidence="1">
    <location>
        <begin position="747"/>
        <end position="756"/>
    </location>
</feature>
<dbReference type="InterPro" id="IPR010730">
    <property type="entry name" value="HET"/>
</dbReference>
<feature type="compositionally biased region" description="Basic residues" evidence="1">
    <location>
        <begin position="788"/>
        <end position="797"/>
    </location>
</feature>
<sequence>MELKDLINCFRKGIDFTVPTTPSYTSEPSYRTGSWNSTHGKYLYRKLPPHCIRVLKLEPADAPDAPIILSMEVAGLTHPAPFEALSYVWGKREPLVQVTCNGFRVDITPNLALALLHIRRPIKLGARKIWVDAICINQDSESERSAQVMKMKDIYSKASCVLIWLGDANINEETFGTAAKHISSLAKFLRNGSESTTPNLHQIAAILKQPDQPVTFEFRKWLENTTNWQFIRSILASTWFTRVWIIQEFAQAKDVKIMIGSYMLPSFDFFLCALYVKKNHYNLSPLDEERLDHVIRIYNMRFRNHLLPQIEAASMFMASNPRDKIYAVLGLPAVENDRDFDKRSLLRADYTKPTWKVYGDVVRHFISLPRERECQAFGEQPVGGQKYGEGVLDILRPPVKHGLLGDKEKCVVSTDEWPSWVPRWDLIDNTYRHPPGIWAMNPKYLWRPSGETAVKYSPPIDEGMNRVLELKGVKVGVVEMIFDGVLQGYTMTERNSKVCVKTLLKRVQAVFEFDLNKPFKQYHGPGTLEADFAEVITAGSLTELSPKDSTSSMETLRKVVGTEGLVLQEWLSGTRASSKSSKENMDGEKTSNSSQTSSKKSVEKEFKKWLEADEGKPLTRQQSLPDDSVLNRFGRSVNLNRTVFITEDGRIGIGSNKIRVGDEVWMLYGGRCLYVVREGQETTDFELAKTRQLVGMKSPKGDYSISPKKFGVFGFGKRPRSRDSNVGDALNSDAQKKGSLGFGMRQQSRDGHDARAESASPPKSAFLMGLMGRRSRESSEGAMGSAPAKKRMKGKSRSRGDTPEGYDSEVAMSQAIPIPSTDIPSSPDIKVDFEDDLSPSPPNKHSIWDAGTSLRAKSIGLMMRRTKEDSKEPLTGLSDTTSTRVPSEDRPLLQQKVRLFVGEAFVGGWMENEAVSAVHNGDLDEGWLILI</sequence>
<reference evidence="3" key="1">
    <citation type="submission" date="2021-07" db="EMBL/GenBank/DDBJ databases">
        <authorList>
            <person name="Durling M."/>
        </authorList>
    </citation>
    <scope>NUCLEOTIDE SEQUENCE</scope>
</reference>
<dbReference type="PANTHER" id="PTHR24148:SF64">
    <property type="entry name" value="HETEROKARYON INCOMPATIBILITY DOMAIN-CONTAINING PROTEIN"/>
    <property type="match status" value="1"/>
</dbReference>
<organism evidence="3 4">
    <name type="scientific">Hymenoscyphus fraxineus</name>
    <dbReference type="NCBI Taxonomy" id="746836"/>
    <lineage>
        <taxon>Eukaryota</taxon>
        <taxon>Fungi</taxon>
        <taxon>Dikarya</taxon>
        <taxon>Ascomycota</taxon>
        <taxon>Pezizomycotina</taxon>
        <taxon>Leotiomycetes</taxon>
        <taxon>Helotiales</taxon>
        <taxon>Helotiaceae</taxon>
        <taxon>Hymenoscyphus</taxon>
    </lineage>
</organism>
<feature type="region of interest" description="Disordered" evidence="1">
    <location>
        <begin position="866"/>
        <end position="888"/>
    </location>
</feature>
<evidence type="ECO:0000313" key="3">
    <source>
        <dbReference type="EMBL" id="CAG8951613.1"/>
    </source>
</evidence>
<dbReference type="AlphaFoldDB" id="A0A9N9KS05"/>
<dbReference type="InterPro" id="IPR052895">
    <property type="entry name" value="HetReg/Transcr_Mod"/>
</dbReference>
<dbReference type="OrthoDB" id="3553147at2759"/>
<evidence type="ECO:0000313" key="4">
    <source>
        <dbReference type="Proteomes" id="UP000696280"/>
    </source>
</evidence>
<protein>
    <recommendedName>
        <fullName evidence="2">Heterokaryon incompatibility domain-containing protein</fullName>
    </recommendedName>
</protein>
<feature type="domain" description="Heterokaryon incompatibility" evidence="2">
    <location>
        <begin position="82"/>
        <end position="248"/>
    </location>
</feature>
<accession>A0A9N9KS05</accession>
<comment type="caution">
    <text evidence="3">The sequence shown here is derived from an EMBL/GenBank/DDBJ whole genome shotgun (WGS) entry which is preliminary data.</text>
</comment>
<keyword evidence="4" id="KW-1185">Reference proteome</keyword>
<dbReference type="Pfam" id="PF06985">
    <property type="entry name" value="HET"/>
    <property type="match status" value="1"/>
</dbReference>
<evidence type="ECO:0000259" key="2">
    <source>
        <dbReference type="Pfam" id="PF06985"/>
    </source>
</evidence>
<dbReference type="EMBL" id="CAJVRL010000044">
    <property type="protein sequence ID" value="CAG8951613.1"/>
    <property type="molecule type" value="Genomic_DNA"/>
</dbReference>
<evidence type="ECO:0000256" key="1">
    <source>
        <dbReference type="SAM" id="MobiDB-lite"/>
    </source>
</evidence>
<name>A0A9N9KS05_9HELO</name>
<gene>
    <name evidence="3" type="ORF">HYFRA_00005413</name>
</gene>
<feature type="compositionally biased region" description="Low complexity" evidence="1">
    <location>
        <begin position="590"/>
        <end position="599"/>
    </location>
</feature>
<feature type="region of interest" description="Disordered" evidence="1">
    <location>
        <begin position="714"/>
        <end position="807"/>
    </location>
</feature>
<feature type="compositionally biased region" description="Basic and acidic residues" evidence="1">
    <location>
        <begin position="580"/>
        <end position="589"/>
    </location>
</feature>